<protein>
    <submittedName>
        <fullName evidence="1">Dyp-type peroxidase family protein</fullName>
    </submittedName>
</protein>
<dbReference type="EMBL" id="ADWY01003501">
    <property type="protein sequence ID" value="EGH19029.1"/>
    <property type="molecule type" value="Genomic_DNA"/>
</dbReference>
<reference evidence="1 2" key="1">
    <citation type="journal article" date="2011" name="PLoS Pathog.">
        <title>Dynamic evolution of pathogenicity revealed by sequencing and comparative genomics of 19 Pseudomonas syringae isolates.</title>
        <authorList>
            <person name="Baltrus D.A."/>
            <person name="Nishimura M.T."/>
            <person name="Romanchuk A."/>
            <person name="Chang J.H."/>
            <person name="Mukhtar M.S."/>
            <person name="Cherkis K."/>
            <person name="Roach J."/>
            <person name="Grant S.R."/>
            <person name="Jones C.D."/>
            <person name="Dangl J.L."/>
        </authorList>
    </citation>
    <scope>NUCLEOTIDE SEQUENCE [LARGE SCALE GENOMIC DNA]</scope>
    <source>
        <strain evidence="2">race 4</strain>
    </source>
</reference>
<sequence>EKTQHHNEFHGLHQTGIVNPRPAAGMLVAFDVLAASIRVIIE</sequence>
<dbReference type="AlphaFoldDB" id="F3CID7"/>
<dbReference type="GO" id="GO:0004601">
    <property type="term" value="F:peroxidase activity"/>
    <property type="evidence" value="ECO:0007669"/>
    <property type="project" value="UniProtKB-KW"/>
</dbReference>
<evidence type="ECO:0000313" key="1">
    <source>
        <dbReference type="EMBL" id="EGH19029.1"/>
    </source>
</evidence>
<proteinExistence type="predicted"/>
<dbReference type="HOGENOM" id="CLU_3262551_0_0_6"/>
<comment type="caution">
    <text evidence="1">The sequence shown here is derived from an EMBL/GenBank/DDBJ whole genome shotgun (WGS) entry which is preliminary data.</text>
</comment>
<name>F3CID7_PSESG</name>
<organism evidence="1 2">
    <name type="scientific">Pseudomonas savastanoi pv. glycinea str. race 4</name>
    <dbReference type="NCBI Taxonomy" id="875330"/>
    <lineage>
        <taxon>Bacteria</taxon>
        <taxon>Pseudomonadati</taxon>
        <taxon>Pseudomonadota</taxon>
        <taxon>Gammaproteobacteria</taxon>
        <taxon>Pseudomonadales</taxon>
        <taxon>Pseudomonadaceae</taxon>
        <taxon>Pseudomonas</taxon>
    </lineage>
</organism>
<keyword evidence="1" id="KW-0560">Oxidoreductase</keyword>
<feature type="non-terminal residue" evidence="1">
    <location>
        <position position="42"/>
    </location>
</feature>
<gene>
    <name evidence="1" type="ORF">Pgy4_39305</name>
</gene>
<dbReference type="Proteomes" id="UP000005466">
    <property type="component" value="Unassembled WGS sequence"/>
</dbReference>
<evidence type="ECO:0000313" key="2">
    <source>
        <dbReference type="Proteomes" id="UP000005466"/>
    </source>
</evidence>
<accession>F3CID7</accession>
<feature type="non-terminal residue" evidence="1">
    <location>
        <position position="1"/>
    </location>
</feature>
<keyword evidence="1" id="KW-0575">Peroxidase</keyword>